<dbReference type="Proteomes" id="UP001611383">
    <property type="component" value="Chromosome"/>
</dbReference>
<dbReference type="Gene3D" id="3.40.50.10320">
    <property type="entry name" value="LmbE-like"/>
    <property type="match status" value="1"/>
</dbReference>
<gene>
    <name evidence="1" type="ORF">F0U60_34000</name>
</gene>
<name>A0ABY9WZM3_9BACT</name>
<sequence>MPSYSELSVYISAHEDDWQLFMGVNAYNDIHSSSGKVLFIFTTAGDANSGSTYYQTRENGARSSIRFAADAAFSPPATPVSGTRTFNGRNIAYWQYKNTVSYFLRLPDGFPDGSRAGSLQQLFEKKVPRTSALDGSATYEGWQSLVTTLEQLIRFELGSIPVLWLNTADTDRTKNPNDHSDHYYSSTAAQQAVASLRCNKALYVDYASSGMTPNVPTAELIDKSGTLAAYTKVMDDGGFTDRDSWDDGHVAWLSRNYFRTVTV</sequence>
<organism evidence="1 2">
    <name type="scientific">Archangium minus</name>
    <dbReference type="NCBI Taxonomy" id="83450"/>
    <lineage>
        <taxon>Bacteria</taxon>
        <taxon>Pseudomonadati</taxon>
        <taxon>Myxococcota</taxon>
        <taxon>Myxococcia</taxon>
        <taxon>Myxococcales</taxon>
        <taxon>Cystobacterineae</taxon>
        <taxon>Archangiaceae</taxon>
        <taxon>Archangium</taxon>
    </lineage>
</organism>
<keyword evidence="2" id="KW-1185">Reference proteome</keyword>
<dbReference type="RefSeq" id="WP_395806213.1">
    <property type="nucleotide sequence ID" value="NZ_CP043494.1"/>
</dbReference>
<evidence type="ECO:0000313" key="2">
    <source>
        <dbReference type="Proteomes" id="UP001611383"/>
    </source>
</evidence>
<reference evidence="1 2" key="1">
    <citation type="submission" date="2019-08" db="EMBL/GenBank/DDBJ databases">
        <title>Archangium and Cystobacter genomes.</title>
        <authorList>
            <person name="Chen I.-C.K."/>
            <person name="Wielgoss S."/>
        </authorList>
    </citation>
    <scope>NUCLEOTIDE SEQUENCE [LARGE SCALE GENOMIC DNA]</scope>
    <source>
        <strain evidence="1 2">Cbm 6</strain>
    </source>
</reference>
<protein>
    <recommendedName>
        <fullName evidence="3">GlcNAc-PI de-N-acetylase</fullName>
    </recommendedName>
</protein>
<evidence type="ECO:0000313" key="1">
    <source>
        <dbReference type="EMBL" id="WNG48571.1"/>
    </source>
</evidence>
<dbReference type="InterPro" id="IPR024078">
    <property type="entry name" value="LmbE-like_dom_sf"/>
</dbReference>
<dbReference type="EMBL" id="CP043494">
    <property type="protein sequence ID" value="WNG48571.1"/>
    <property type="molecule type" value="Genomic_DNA"/>
</dbReference>
<accession>A0ABY9WZM3</accession>
<proteinExistence type="predicted"/>
<evidence type="ECO:0008006" key="3">
    <source>
        <dbReference type="Google" id="ProtNLM"/>
    </source>
</evidence>